<dbReference type="PANTHER" id="PTHR46460:SF1">
    <property type="entry name" value="METHYLATED-DNA--PROTEIN-CYSTEINE METHYLTRANSFERASE"/>
    <property type="match status" value="1"/>
</dbReference>
<keyword evidence="7 14" id="KW-0808">Transferase</keyword>
<dbReference type="GO" id="GO:0003908">
    <property type="term" value="F:methylated-DNA-[protein]-cysteine S-methyltransferase activity"/>
    <property type="evidence" value="ECO:0007669"/>
    <property type="project" value="UniProtKB-EC"/>
</dbReference>
<evidence type="ECO:0000256" key="4">
    <source>
        <dbReference type="ARBA" id="ARBA00011918"/>
    </source>
</evidence>
<dbReference type="CDD" id="cd06445">
    <property type="entry name" value="ATase"/>
    <property type="match status" value="1"/>
</dbReference>
<evidence type="ECO:0000256" key="3">
    <source>
        <dbReference type="ARBA" id="ARBA00008711"/>
    </source>
</evidence>
<dbReference type="InterPro" id="IPR014048">
    <property type="entry name" value="MethylDNA_cys_MeTrfase_DNA-bd"/>
</dbReference>
<evidence type="ECO:0000256" key="1">
    <source>
        <dbReference type="ARBA" id="ARBA00001286"/>
    </source>
</evidence>
<evidence type="ECO:0000256" key="5">
    <source>
        <dbReference type="ARBA" id="ARBA00015377"/>
    </source>
</evidence>
<evidence type="ECO:0000256" key="2">
    <source>
        <dbReference type="ARBA" id="ARBA00003317"/>
    </source>
</evidence>
<evidence type="ECO:0000256" key="8">
    <source>
        <dbReference type="ARBA" id="ARBA00022763"/>
    </source>
</evidence>
<dbReference type="GO" id="GO:0032259">
    <property type="term" value="P:methylation"/>
    <property type="evidence" value="ECO:0007669"/>
    <property type="project" value="UniProtKB-KW"/>
</dbReference>
<evidence type="ECO:0000259" key="13">
    <source>
        <dbReference type="Pfam" id="PF01035"/>
    </source>
</evidence>
<sequence length="172" mass="19509">METCIGKSKSFIISVPIGLLSVKSCEKGLHNVKFKHFDANFNHEVKIQDDDENPSIPLLELEKYLKRYFSKLSPNSLEEYICWSKVCKPGSFSENVLRKLIEINFSEIITYKNLAILSGNANSQRAVGSVMRKNAICIVIPCHRVINSNNKIGNYNGGVEIKKWLLDFEALK</sequence>
<dbReference type="NCBIfam" id="TIGR00589">
    <property type="entry name" value="ogt"/>
    <property type="match status" value="1"/>
</dbReference>
<dbReference type="Gene3D" id="1.10.10.10">
    <property type="entry name" value="Winged helix-like DNA-binding domain superfamily/Winged helix DNA-binding domain"/>
    <property type="match status" value="1"/>
</dbReference>
<dbReference type="PROSITE" id="PS00374">
    <property type="entry name" value="MGMT"/>
    <property type="match status" value="1"/>
</dbReference>
<reference evidence="14" key="1">
    <citation type="journal article" date="2012" name="Gene">
        <title>Genomic organization of selected genes in the small monogonont rotifer, Brachionus koreanus.</title>
        <authorList>
            <person name="Rhee J.S."/>
            <person name="Kim R.O."/>
            <person name="Kim B.M."/>
            <person name="Dahms H.U."/>
            <person name="Lee J.S."/>
        </authorList>
    </citation>
    <scope>NUCLEOTIDE SEQUENCE</scope>
</reference>
<evidence type="ECO:0000256" key="9">
    <source>
        <dbReference type="ARBA" id="ARBA00023204"/>
    </source>
</evidence>
<feature type="domain" description="Methylated-DNA-[protein]-cysteine S-methyltransferase DNA binding" evidence="13">
    <location>
        <begin position="92"/>
        <end position="170"/>
    </location>
</feature>
<dbReference type="InterPro" id="IPR001497">
    <property type="entry name" value="MethylDNA_cys_MeTrfase_AS"/>
</dbReference>
<comment type="similarity">
    <text evidence="3">Belongs to the MGMT family.</text>
</comment>
<comment type="function">
    <text evidence="2">Involved in the cellular defense against the biological effects of O6-methylguanine (O6-MeG) and O4-methylthymine (O4-MeT) in DNA. Repairs the methylated nucleobase in DNA by stoichiometrically transferring the methyl group to a cysteine residue in the enzyme. This is a suicide reaction: the enzyme is irreversibly inactivated.</text>
</comment>
<dbReference type="Gene3D" id="3.30.160.70">
    <property type="entry name" value="Methylated DNA-protein cysteine methyltransferase domain"/>
    <property type="match status" value="1"/>
</dbReference>
<evidence type="ECO:0000313" key="14">
    <source>
        <dbReference type="EMBL" id="AFM83824.1"/>
    </source>
</evidence>
<evidence type="ECO:0000256" key="6">
    <source>
        <dbReference type="ARBA" id="ARBA00022603"/>
    </source>
</evidence>
<dbReference type="EMBL" id="JQ927223">
    <property type="protein sequence ID" value="AFM83824.1"/>
    <property type="molecule type" value="Genomic_DNA"/>
</dbReference>
<dbReference type="AlphaFoldDB" id="I6U3F8"/>
<comment type="catalytic activity">
    <reaction evidence="12">
        <text>a 6-O-methyl-2'-deoxyguanosine in DNA + L-cysteinyl-[protein] = S-methyl-L-cysteinyl-[protein] + a 2'-deoxyguanosine in DNA</text>
        <dbReference type="Rhea" id="RHEA:24000"/>
        <dbReference type="Rhea" id="RHEA-COMP:10131"/>
        <dbReference type="Rhea" id="RHEA-COMP:10132"/>
        <dbReference type="Rhea" id="RHEA-COMP:11367"/>
        <dbReference type="Rhea" id="RHEA-COMP:11368"/>
        <dbReference type="ChEBI" id="CHEBI:29950"/>
        <dbReference type="ChEBI" id="CHEBI:82612"/>
        <dbReference type="ChEBI" id="CHEBI:85445"/>
        <dbReference type="ChEBI" id="CHEBI:85448"/>
        <dbReference type="EC" id="2.1.1.63"/>
    </reaction>
</comment>
<keyword evidence="6 14" id="KW-0489">Methyltransferase</keyword>
<keyword evidence="9" id="KW-0234">DNA repair</keyword>
<dbReference type="PANTHER" id="PTHR46460">
    <property type="entry name" value="METHYLATED-DNA--PROTEIN-CYSTEINE METHYLTRANSFERASE"/>
    <property type="match status" value="1"/>
</dbReference>
<protein>
    <recommendedName>
        <fullName evidence="5">Methylated-DNA--protein-cysteine methyltransferase</fullName>
        <ecNumber evidence="4">2.1.1.63</ecNumber>
    </recommendedName>
    <alternativeName>
        <fullName evidence="10">6-O-methylguanine-DNA methyltransferase</fullName>
    </alternativeName>
    <alternativeName>
        <fullName evidence="11">O-6-methylguanine-DNA-alkyltransferase</fullName>
    </alternativeName>
</protein>
<gene>
    <name evidence="14" type="primary">MGMT</name>
</gene>
<evidence type="ECO:0000256" key="11">
    <source>
        <dbReference type="ARBA" id="ARBA00031621"/>
    </source>
</evidence>
<dbReference type="InterPro" id="IPR036388">
    <property type="entry name" value="WH-like_DNA-bd_sf"/>
</dbReference>
<dbReference type="InterPro" id="IPR036217">
    <property type="entry name" value="MethylDNA_cys_MeTrfase_DNAb"/>
</dbReference>
<reference evidence="14" key="2">
    <citation type="submission" date="2012-04" db="EMBL/GenBank/DDBJ databases">
        <authorList>
            <person name="Rhee J.-S."/>
            <person name="Kim R.-O."/>
            <person name="Lee J.-S."/>
        </authorList>
    </citation>
    <scope>NUCLEOTIDE SEQUENCE</scope>
</reference>
<name>I6U3F8_9BILA</name>
<dbReference type="Pfam" id="PF01035">
    <property type="entry name" value="DNA_binding_1"/>
    <property type="match status" value="1"/>
</dbReference>
<dbReference type="EC" id="2.1.1.63" evidence="4"/>
<accession>I6U3F8</accession>
<organism evidence="14">
    <name type="scientific">Brachionus koreanus</name>
    <dbReference type="NCBI Taxonomy" id="1199090"/>
    <lineage>
        <taxon>Eukaryota</taxon>
        <taxon>Metazoa</taxon>
        <taxon>Spiralia</taxon>
        <taxon>Gnathifera</taxon>
        <taxon>Rotifera</taxon>
        <taxon>Eurotatoria</taxon>
        <taxon>Monogononta</taxon>
        <taxon>Pseudotrocha</taxon>
        <taxon>Ploima</taxon>
        <taxon>Brachionidae</taxon>
        <taxon>Brachionus</taxon>
    </lineage>
</organism>
<dbReference type="GO" id="GO:0005654">
    <property type="term" value="C:nucleoplasm"/>
    <property type="evidence" value="ECO:0007669"/>
    <property type="project" value="TreeGrafter"/>
</dbReference>
<proteinExistence type="inferred from homology"/>
<evidence type="ECO:0000256" key="12">
    <source>
        <dbReference type="ARBA" id="ARBA00049348"/>
    </source>
</evidence>
<dbReference type="GO" id="GO:0006281">
    <property type="term" value="P:DNA repair"/>
    <property type="evidence" value="ECO:0007669"/>
    <property type="project" value="UniProtKB-KW"/>
</dbReference>
<evidence type="ECO:0000256" key="10">
    <source>
        <dbReference type="ARBA" id="ARBA00030795"/>
    </source>
</evidence>
<dbReference type="FunFam" id="1.10.10.10:FF:000214">
    <property type="entry name" value="Methylated-DNA--protein-cysteine methyltransferase"/>
    <property type="match status" value="1"/>
</dbReference>
<dbReference type="SUPFAM" id="SSF46767">
    <property type="entry name" value="Methylated DNA-protein cysteine methyltransferase, C-terminal domain"/>
    <property type="match status" value="1"/>
</dbReference>
<keyword evidence="8" id="KW-0227">DNA damage</keyword>
<comment type="catalytic activity">
    <reaction evidence="1">
        <text>a 4-O-methyl-thymidine in DNA + L-cysteinyl-[protein] = a thymidine in DNA + S-methyl-L-cysteinyl-[protein]</text>
        <dbReference type="Rhea" id="RHEA:53428"/>
        <dbReference type="Rhea" id="RHEA-COMP:10131"/>
        <dbReference type="Rhea" id="RHEA-COMP:10132"/>
        <dbReference type="Rhea" id="RHEA-COMP:13555"/>
        <dbReference type="Rhea" id="RHEA-COMP:13556"/>
        <dbReference type="ChEBI" id="CHEBI:29950"/>
        <dbReference type="ChEBI" id="CHEBI:82612"/>
        <dbReference type="ChEBI" id="CHEBI:137386"/>
        <dbReference type="ChEBI" id="CHEBI:137387"/>
        <dbReference type="EC" id="2.1.1.63"/>
    </reaction>
</comment>
<evidence type="ECO:0000256" key="7">
    <source>
        <dbReference type="ARBA" id="ARBA00022679"/>
    </source>
</evidence>